<evidence type="ECO:0000313" key="2">
    <source>
        <dbReference type="Proteomes" id="UP000548787"/>
    </source>
</evidence>
<protein>
    <recommendedName>
        <fullName evidence="3">Abortive phage infection protein</fullName>
    </recommendedName>
</protein>
<evidence type="ECO:0000313" key="1">
    <source>
        <dbReference type="EMBL" id="MBA3927470.1"/>
    </source>
</evidence>
<keyword evidence="2" id="KW-1185">Reference proteome</keyword>
<evidence type="ECO:0008006" key="3">
    <source>
        <dbReference type="Google" id="ProtNLM"/>
    </source>
</evidence>
<dbReference type="Proteomes" id="UP000548787">
    <property type="component" value="Unassembled WGS sequence"/>
</dbReference>
<gene>
    <name evidence="1" type="ORF">HPK16_14120</name>
</gene>
<proteinExistence type="predicted"/>
<dbReference type="AlphaFoldDB" id="A0A7W1T8M0"/>
<reference evidence="1 2" key="2">
    <citation type="submission" date="2020-08" db="EMBL/GenBank/DDBJ databases">
        <title>Listeria ohnekaius sp. nov. and Listeria portnoyii sp. nov. isolated from non-agricultural and natural environments.</title>
        <authorList>
            <person name="Weller D."/>
            <person name="Belias A.M."/>
            <person name="Liao J."/>
            <person name="Guo S."/>
            <person name="Orsi R.H."/>
            <person name="Wiedmann M."/>
        </authorList>
    </citation>
    <scope>NUCLEOTIDE SEQUENCE [LARGE SCALE GENOMIC DNA]</scope>
    <source>
        <strain evidence="1 2">FSL W9-0585</strain>
    </source>
</reference>
<accession>A0A7W1T8M0</accession>
<dbReference type="RefSeq" id="WP_181677557.1">
    <property type="nucleotide sequence ID" value="NZ_JABJVM010000019.1"/>
</dbReference>
<dbReference type="EMBL" id="JABJVM010000019">
    <property type="protein sequence ID" value="MBA3927470.1"/>
    <property type="molecule type" value="Genomic_DNA"/>
</dbReference>
<comment type="caution">
    <text evidence="1">The sequence shown here is derived from an EMBL/GenBank/DDBJ whole genome shotgun (WGS) entry which is preliminary data.</text>
</comment>
<organism evidence="1 2">
    <name type="scientific">Listeria rustica</name>
    <dbReference type="NCBI Taxonomy" id="2713503"/>
    <lineage>
        <taxon>Bacteria</taxon>
        <taxon>Bacillati</taxon>
        <taxon>Bacillota</taxon>
        <taxon>Bacilli</taxon>
        <taxon>Bacillales</taxon>
        <taxon>Listeriaceae</taxon>
        <taxon>Listeria</taxon>
    </lineage>
</organism>
<reference evidence="1 2" key="1">
    <citation type="submission" date="2020-05" db="EMBL/GenBank/DDBJ databases">
        <authorList>
            <person name="Carlin C.R."/>
        </authorList>
    </citation>
    <scope>NUCLEOTIDE SEQUENCE [LARGE SCALE GENOMIC DNA]</scope>
    <source>
        <strain evidence="1 2">FSL W9-0585</strain>
    </source>
</reference>
<sequence length="195" mass="22700">MEKLMKLLGEYNGTLTLKVAKANGINVKTLEDFVKKGILDRDVPGVYTKSGEFPDEFYMLQQKFTKGIFSHETALFLYGLTDVNPDRYVLTFPRGYNNPNLKQYFVQPKHVKVEVYSLGIATMESPNGNEIRVYNLEKTMCDMWKKSYKADYYVKIEALKKYMERPDKNLFRLLEYAEMLKIGTDLKMAVEVLNQ</sequence>
<name>A0A7W1T8M0_9LIST</name>